<keyword evidence="13" id="KW-1185">Reference proteome</keyword>
<dbReference type="PANTHER" id="PTHR15822:SF4">
    <property type="entry name" value="TYROSYL-DNA PHOSPHODIESTERASE 2"/>
    <property type="match status" value="1"/>
</dbReference>
<name>A0AAD6SN61_9AGAR</name>
<dbReference type="InterPro" id="IPR005135">
    <property type="entry name" value="Endo/exonuclease/phosphatase"/>
</dbReference>
<accession>A0AAD6SN61</accession>
<dbReference type="GO" id="GO:0005634">
    <property type="term" value="C:nucleus"/>
    <property type="evidence" value="ECO:0007669"/>
    <property type="project" value="UniProtKB-SubCell"/>
</dbReference>
<dbReference type="GO" id="GO:0003697">
    <property type="term" value="F:single-stranded DNA binding"/>
    <property type="evidence" value="ECO:0007669"/>
    <property type="project" value="TreeGrafter"/>
</dbReference>
<evidence type="ECO:0000259" key="11">
    <source>
        <dbReference type="Pfam" id="PF03372"/>
    </source>
</evidence>
<feature type="domain" description="Endonuclease/exonuclease/phosphatase" evidence="11">
    <location>
        <begin position="152"/>
        <end position="292"/>
    </location>
</feature>
<dbReference type="Gene3D" id="3.60.10.10">
    <property type="entry name" value="Endonuclease/exonuclease/phosphatase"/>
    <property type="match status" value="1"/>
</dbReference>
<protein>
    <recommendedName>
        <fullName evidence="11">Endonuclease/exonuclease/phosphatase domain-containing protein</fullName>
    </recommendedName>
</protein>
<dbReference type="InterPro" id="IPR036691">
    <property type="entry name" value="Endo/exonu/phosph_ase_sf"/>
</dbReference>
<evidence type="ECO:0000256" key="8">
    <source>
        <dbReference type="ARBA" id="ARBA00022842"/>
    </source>
</evidence>
<dbReference type="GO" id="GO:0006302">
    <property type="term" value="P:double-strand break repair"/>
    <property type="evidence" value="ECO:0007669"/>
    <property type="project" value="TreeGrafter"/>
</dbReference>
<evidence type="ECO:0000256" key="1">
    <source>
        <dbReference type="ARBA" id="ARBA00001936"/>
    </source>
</evidence>
<reference evidence="12" key="1">
    <citation type="submission" date="2023-03" db="EMBL/GenBank/DDBJ databases">
        <title>Massive genome expansion in bonnet fungi (Mycena s.s.) driven by repeated elements and novel gene families across ecological guilds.</title>
        <authorList>
            <consortium name="Lawrence Berkeley National Laboratory"/>
            <person name="Harder C.B."/>
            <person name="Miyauchi S."/>
            <person name="Viragh M."/>
            <person name="Kuo A."/>
            <person name="Thoen E."/>
            <person name="Andreopoulos B."/>
            <person name="Lu D."/>
            <person name="Skrede I."/>
            <person name="Drula E."/>
            <person name="Henrissat B."/>
            <person name="Morin E."/>
            <person name="Kohler A."/>
            <person name="Barry K."/>
            <person name="LaButti K."/>
            <person name="Morin E."/>
            <person name="Salamov A."/>
            <person name="Lipzen A."/>
            <person name="Mereny Z."/>
            <person name="Hegedus B."/>
            <person name="Baldrian P."/>
            <person name="Stursova M."/>
            <person name="Weitz H."/>
            <person name="Taylor A."/>
            <person name="Grigoriev I.V."/>
            <person name="Nagy L.G."/>
            <person name="Martin F."/>
            <person name="Kauserud H."/>
        </authorList>
    </citation>
    <scope>NUCLEOTIDE SEQUENCE</scope>
    <source>
        <strain evidence="12">CBHHK200</strain>
    </source>
</reference>
<proteinExistence type="predicted"/>
<comment type="cofactor">
    <cofactor evidence="2">
        <name>Mg(2+)</name>
        <dbReference type="ChEBI" id="CHEBI:18420"/>
    </cofactor>
</comment>
<dbReference type="EMBL" id="JARJCM010000095">
    <property type="protein sequence ID" value="KAJ7030026.1"/>
    <property type="molecule type" value="Genomic_DNA"/>
</dbReference>
<gene>
    <name evidence="12" type="ORF">C8F04DRAFT_1115113</name>
</gene>
<evidence type="ECO:0000256" key="9">
    <source>
        <dbReference type="ARBA" id="ARBA00023204"/>
    </source>
</evidence>
<organism evidence="12 13">
    <name type="scientific">Mycena alexandri</name>
    <dbReference type="NCBI Taxonomy" id="1745969"/>
    <lineage>
        <taxon>Eukaryota</taxon>
        <taxon>Fungi</taxon>
        <taxon>Dikarya</taxon>
        <taxon>Basidiomycota</taxon>
        <taxon>Agaricomycotina</taxon>
        <taxon>Agaricomycetes</taxon>
        <taxon>Agaricomycetidae</taxon>
        <taxon>Agaricales</taxon>
        <taxon>Marasmiineae</taxon>
        <taxon>Mycenaceae</taxon>
        <taxon>Mycena</taxon>
    </lineage>
</organism>
<comment type="cofactor">
    <cofactor evidence="1">
        <name>Mn(2+)</name>
        <dbReference type="ChEBI" id="CHEBI:29035"/>
    </cofactor>
</comment>
<dbReference type="CDD" id="cd09080">
    <property type="entry name" value="TDP2"/>
    <property type="match status" value="1"/>
</dbReference>
<dbReference type="GO" id="GO:0070260">
    <property type="term" value="F:5'-tyrosyl-DNA phosphodiesterase activity"/>
    <property type="evidence" value="ECO:0007669"/>
    <property type="project" value="TreeGrafter"/>
</dbReference>
<sequence>MWTSFRSSLPSTTSMFAQLSTQVRSLNKLYYYDGGKGRWLRGNVEASPDFTASSNQLRSFSLVTWNVDFMASFENARIRAAEVHKSCFDTLLAHKFIREFYHVTDIFLKNSYSTITLVPKSLAALVSAVERVPFTDITKMQRDYLYVDLEIPLPSRLLRLRIANTHLESLPGFGDKARPKQLKIVADVLTGPNVNGGLVAGDMNCISPSDQGLPEQLGLTDAWLAMAVQPTTDGTDDTGEAEGHTWGYQPRCEFPPSRLDKVLTVGELKVVGIERIGVGLKIKDKDKWVSDHYGLLAKVVFPSE</sequence>
<dbReference type="InterPro" id="IPR051547">
    <property type="entry name" value="TDP2-like"/>
</dbReference>
<keyword evidence="4" id="KW-0540">Nuclease</keyword>
<keyword evidence="5" id="KW-0479">Metal-binding</keyword>
<evidence type="ECO:0000256" key="10">
    <source>
        <dbReference type="ARBA" id="ARBA00023242"/>
    </source>
</evidence>
<evidence type="ECO:0000256" key="4">
    <source>
        <dbReference type="ARBA" id="ARBA00022722"/>
    </source>
</evidence>
<keyword evidence="9" id="KW-0234">DNA repair</keyword>
<dbReference type="Pfam" id="PF03372">
    <property type="entry name" value="Exo_endo_phos"/>
    <property type="match status" value="1"/>
</dbReference>
<dbReference type="AlphaFoldDB" id="A0AAD6SN61"/>
<keyword evidence="8" id="KW-0460">Magnesium</keyword>
<keyword evidence="10" id="KW-0539">Nucleus</keyword>
<evidence type="ECO:0000256" key="3">
    <source>
        <dbReference type="ARBA" id="ARBA00004322"/>
    </source>
</evidence>
<keyword evidence="6" id="KW-0227">DNA damage</keyword>
<evidence type="ECO:0000313" key="13">
    <source>
        <dbReference type="Proteomes" id="UP001218188"/>
    </source>
</evidence>
<dbReference type="SUPFAM" id="SSF56219">
    <property type="entry name" value="DNase I-like"/>
    <property type="match status" value="1"/>
</dbReference>
<dbReference type="GO" id="GO:0004518">
    <property type="term" value="F:nuclease activity"/>
    <property type="evidence" value="ECO:0007669"/>
    <property type="project" value="UniProtKB-KW"/>
</dbReference>
<evidence type="ECO:0000256" key="7">
    <source>
        <dbReference type="ARBA" id="ARBA00022801"/>
    </source>
</evidence>
<evidence type="ECO:0000256" key="2">
    <source>
        <dbReference type="ARBA" id="ARBA00001946"/>
    </source>
</evidence>
<dbReference type="Proteomes" id="UP001218188">
    <property type="component" value="Unassembled WGS sequence"/>
</dbReference>
<keyword evidence="7" id="KW-0378">Hydrolase</keyword>
<dbReference type="GO" id="GO:0046872">
    <property type="term" value="F:metal ion binding"/>
    <property type="evidence" value="ECO:0007669"/>
    <property type="project" value="UniProtKB-KW"/>
</dbReference>
<comment type="subcellular location">
    <subcellularLocation>
        <location evidence="3">Nucleus</location>
        <location evidence="3">PML body</location>
    </subcellularLocation>
</comment>
<evidence type="ECO:0000256" key="5">
    <source>
        <dbReference type="ARBA" id="ARBA00022723"/>
    </source>
</evidence>
<dbReference type="GO" id="GO:0005737">
    <property type="term" value="C:cytoplasm"/>
    <property type="evidence" value="ECO:0007669"/>
    <property type="project" value="TreeGrafter"/>
</dbReference>
<comment type="caution">
    <text evidence="12">The sequence shown here is derived from an EMBL/GenBank/DDBJ whole genome shotgun (WGS) entry which is preliminary data.</text>
</comment>
<evidence type="ECO:0000256" key="6">
    <source>
        <dbReference type="ARBA" id="ARBA00022763"/>
    </source>
</evidence>
<evidence type="ECO:0000313" key="12">
    <source>
        <dbReference type="EMBL" id="KAJ7030026.1"/>
    </source>
</evidence>
<dbReference type="PANTHER" id="PTHR15822">
    <property type="entry name" value="TRAF AND TNF RECEPTOR-ASSOCIATED PROTEIN"/>
    <property type="match status" value="1"/>
</dbReference>